<comment type="caution">
    <text evidence="2">The sequence shown here is derived from an EMBL/GenBank/DDBJ whole genome shotgun (WGS) entry which is preliminary data.</text>
</comment>
<sequence>MMHEKSRKNTNIDAENNSTLSEEESHVTSQIKRGRKPISGRHIELTATLFPELGNRRHRPLERGRIEGYPITHPSEVRQVKSDGPQLRELPRRKISPENRQSAGGSFLLPIEGGEEERQTDGGQESLMNGEESGGEGHPAAAVVVVVVVGGAQRGPPSPPTARWGRRGR</sequence>
<evidence type="ECO:0000313" key="3">
    <source>
        <dbReference type="Proteomes" id="UP000325081"/>
    </source>
</evidence>
<name>A0A5A7Q909_STRAF</name>
<evidence type="ECO:0000256" key="1">
    <source>
        <dbReference type="SAM" id="MobiDB-lite"/>
    </source>
</evidence>
<keyword evidence="3" id="KW-1185">Reference proteome</keyword>
<feature type="region of interest" description="Disordered" evidence="1">
    <location>
        <begin position="61"/>
        <end position="142"/>
    </location>
</feature>
<accession>A0A5A7Q909</accession>
<dbReference type="AlphaFoldDB" id="A0A5A7Q909"/>
<gene>
    <name evidence="2" type="ORF">STAS_18458</name>
</gene>
<reference evidence="3" key="1">
    <citation type="journal article" date="2019" name="Curr. Biol.">
        <title>Genome Sequence of Striga asiatica Provides Insight into the Evolution of Plant Parasitism.</title>
        <authorList>
            <person name="Yoshida S."/>
            <person name="Kim S."/>
            <person name="Wafula E.K."/>
            <person name="Tanskanen J."/>
            <person name="Kim Y.M."/>
            <person name="Honaas L."/>
            <person name="Yang Z."/>
            <person name="Spallek T."/>
            <person name="Conn C.E."/>
            <person name="Ichihashi Y."/>
            <person name="Cheong K."/>
            <person name="Cui S."/>
            <person name="Der J.P."/>
            <person name="Gundlach H."/>
            <person name="Jiao Y."/>
            <person name="Hori C."/>
            <person name="Ishida J.K."/>
            <person name="Kasahara H."/>
            <person name="Kiba T."/>
            <person name="Kim M.S."/>
            <person name="Koo N."/>
            <person name="Laohavisit A."/>
            <person name="Lee Y.H."/>
            <person name="Lumba S."/>
            <person name="McCourt P."/>
            <person name="Mortimer J.C."/>
            <person name="Mutuku J.M."/>
            <person name="Nomura T."/>
            <person name="Sasaki-Sekimoto Y."/>
            <person name="Seto Y."/>
            <person name="Wang Y."/>
            <person name="Wakatake T."/>
            <person name="Sakakibara H."/>
            <person name="Demura T."/>
            <person name="Yamaguchi S."/>
            <person name="Yoneyama K."/>
            <person name="Manabe R.I."/>
            <person name="Nelson D.C."/>
            <person name="Schulman A.H."/>
            <person name="Timko M.P."/>
            <person name="dePamphilis C.W."/>
            <person name="Choi D."/>
            <person name="Shirasu K."/>
        </authorList>
    </citation>
    <scope>NUCLEOTIDE SEQUENCE [LARGE SCALE GENOMIC DNA]</scope>
    <source>
        <strain evidence="3">cv. UVA1</strain>
    </source>
</reference>
<feature type="compositionally biased region" description="Polar residues" evidence="1">
    <location>
        <begin position="9"/>
        <end position="20"/>
    </location>
</feature>
<proteinExistence type="predicted"/>
<organism evidence="2 3">
    <name type="scientific">Striga asiatica</name>
    <name type="common">Asiatic witchweed</name>
    <name type="synonym">Buchnera asiatica</name>
    <dbReference type="NCBI Taxonomy" id="4170"/>
    <lineage>
        <taxon>Eukaryota</taxon>
        <taxon>Viridiplantae</taxon>
        <taxon>Streptophyta</taxon>
        <taxon>Embryophyta</taxon>
        <taxon>Tracheophyta</taxon>
        <taxon>Spermatophyta</taxon>
        <taxon>Magnoliopsida</taxon>
        <taxon>eudicotyledons</taxon>
        <taxon>Gunneridae</taxon>
        <taxon>Pentapetalae</taxon>
        <taxon>asterids</taxon>
        <taxon>lamiids</taxon>
        <taxon>Lamiales</taxon>
        <taxon>Orobanchaceae</taxon>
        <taxon>Buchnereae</taxon>
        <taxon>Striga</taxon>
    </lineage>
</organism>
<dbReference type="Proteomes" id="UP000325081">
    <property type="component" value="Unassembled WGS sequence"/>
</dbReference>
<protein>
    <submittedName>
        <fullName evidence="2">Monogalactosyl diacylglycerol synthase 1</fullName>
    </submittedName>
</protein>
<feature type="region of interest" description="Disordered" evidence="1">
    <location>
        <begin position="1"/>
        <end position="39"/>
    </location>
</feature>
<evidence type="ECO:0000313" key="2">
    <source>
        <dbReference type="EMBL" id="GER41723.1"/>
    </source>
</evidence>
<dbReference type="EMBL" id="BKCP01006183">
    <property type="protein sequence ID" value="GER41723.1"/>
    <property type="molecule type" value="Genomic_DNA"/>
</dbReference>